<dbReference type="Proteomes" id="UP000215059">
    <property type="component" value="Unassembled WGS sequence"/>
</dbReference>
<reference evidence="1 2" key="1">
    <citation type="submission" date="2017-07" db="EMBL/GenBank/DDBJ databases">
        <title>Fictibacillus sp. nov. GDSW-R2A3 Genome sequencing and assembly.</title>
        <authorList>
            <person name="Mayilraj S."/>
        </authorList>
    </citation>
    <scope>NUCLEOTIDE SEQUENCE [LARGE SCALE GENOMIC DNA]</scope>
    <source>
        <strain evidence="1 2">GDSW-R2A3</strain>
    </source>
</reference>
<protein>
    <recommendedName>
        <fullName evidence="3">HK97 gp10 family phage protein</fullName>
    </recommendedName>
</protein>
<gene>
    <name evidence="1" type="ORF">CGZ90_00820</name>
</gene>
<evidence type="ECO:0000313" key="2">
    <source>
        <dbReference type="Proteomes" id="UP000215059"/>
    </source>
</evidence>
<evidence type="ECO:0008006" key="3">
    <source>
        <dbReference type="Google" id="ProtNLM"/>
    </source>
</evidence>
<accession>A0A235FEG1</accession>
<keyword evidence="2" id="KW-1185">Reference proteome</keyword>
<dbReference type="EMBL" id="NOII01000001">
    <property type="protein sequence ID" value="OYD59780.1"/>
    <property type="molecule type" value="Genomic_DNA"/>
</dbReference>
<name>A0A235FEG1_9BACL</name>
<dbReference type="AlphaFoldDB" id="A0A235FEG1"/>
<sequence>MRIEWDGLQELEQLFDNMNEEFEKILLEEYSQYGKLVEEGAKALVHKDTGDLEESLNFGQAQREGNLVVVEGGSNLPYALKQHESPKKGGIRAKYDNGAKFENFYKDGLGEKTRAKPPWRGFKPGRKFLQNAINATKEDYDEMNKRILKRTLGGGRG</sequence>
<organism evidence="1 2">
    <name type="scientific">Fictibacillus aquaticus</name>
    <dbReference type="NCBI Taxonomy" id="2021314"/>
    <lineage>
        <taxon>Bacteria</taxon>
        <taxon>Bacillati</taxon>
        <taxon>Bacillota</taxon>
        <taxon>Bacilli</taxon>
        <taxon>Bacillales</taxon>
        <taxon>Fictibacillaceae</taxon>
        <taxon>Fictibacillus</taxon>
    </lineage>
</organism>
<comment type="caution">
    <text evidence="1">The sequence shown here is derived from an EMBL/GenBank/DDBJ whole genome shotgun (WGS) entry which is preliminary data.</text>
</comment>
<evidence type="ECO:0000313" key="1">
    <source>
        <dbReference type="EMBL" id="OYD59780.1"/>
    </source>
</evidence>
<proteinExistence type="predicted"/>